<comment type="cofactor">
    <cofactor evidence="2">
        <name>Mg(2+)</name>
        <dbReference type="ChEBI" id="CHEBI:18420"/>
    </cofactor>
</comment>
<sequence>MKKYLIGIDEAGRGPLVGDMVVAGVMVEEDAIEDLLARIELRDSKTMTPRGRLESFLSLKNSNVSFYIDYIPPAEIDRENLNLLTAGSIIRILRFFNTLLSSLDGKLVEIYVDEVKGFKKVVEKECSKLFGKQYKLVFESEADSKYPVVSLASIIAKVSRDLSISSNISVHGDFGSGYPSDSRTVEWLNKAYSSFEHPPPIVRKSWSILKYKAPGWFILKQRKPRTLWDFVGLKGLKNADKSPRRGEG</sequence>
<dbReference type="GO" id="GO:0003723">
    <property type="term" value="F:RNA binding"/>
    <property type="evidence" value="ECO:0007669"/>
    <property type="project" value="UniProtKB-UniRule"/>
</dbReference>
<dbReference type="PANTHER" id="PTHR10954:SF23">
    <property type="entry name" value="RIBONUCLEASE"/>
    <property type="match status" value="1"/>
</dbReference>
<dbReference type="CDD" id="cd07180">
    <property type="entry name" value="RNase_HII_archaea_like"/>
    <property type="match status" value="1"/>
</dbReference>
<evidence type="ECO:0000256" key="1">
    <source>
        <dbReference type="ARBA" id="ARBA00000077"/>
    </source>
</evidence>
<dbReference type="KEGG" id="tcs:IMZ38_06615"/>
<evidence type="ECO:0000256" key="4">
    <source>
        <dbReference type="ARBA" id="ARBA00004496"/>
    </source>
</evidence>
<evidence type="ECO:0000256" key="3">
    <source>
        <dbReference type="ARBA" id="ARBA00004065"/>
    </source>
</evidence>
<evidence type="ECO:0000256" key="2">
    <source>
        <dbReference type="ARBA" id="ARBA00001946"/>
    </source>
</evidence>
<dbReference type="GO" id="GO:0043137">
    <property type="term" value="P:DNA replication, removal of RNA primer"/>
    <property type="evidence" value="ECO:0007669"/>
    <property type="project" value="TreeGrafter"/>
</dbReference>
<dbReference type="InterPro" id="IPR001352">
    <property type="entry name" value="RNase_HII/HIII"/>
</dbReference>
<feature type="binding site" evidence="10">
    <location>
        <position position="113"/>
    </location>
    <ligand>
        <name>a divalent metal cation</name>
        <dbReference type="ChEBI" id="CHEBI:60240"/>
    </ligand>
</feature>
<keyword evidence="6 10" id="KW-0540">Nuclease</keyword>
<comment type="subcellular location">
    <subcellularLocation>
        <location evidence="4">Cytoplasm</location>
    </subcellularLocation>
</comment>
<dbReference type="GO" id="GO:0046872">
    <property type="term" value="F:metal ion binding"/>
    <property type="evidence" value="ECO:0007669"/>
    <property type="project" value="UniProtKB-KW"/>
</dbReference>
<accession>A0A7M1UT39</accession>
<dbReference type="InterPro" id="IPR024567">
    <property type="entry name" value="RNase_HII/HIII_dom"/>
</dbReference>
<dbReference type="RefSeq" id="WP_193436083.1">
    <property type="nucleotide sequence ID" value="NZ_CP063144.1"/>
</dbReference>
<keyword evidence="5" id="KW-0963">Cytoplasm</keyword>
<dbReference type="OrthoDB" id="33866at2157"/>
<dbReference type="Gene3D" id="3.30.420.10">
    <property type="entry name" value="Ribonuclease H-like superfamily/Ribonuclease H"/>
    <property type="match status" value="1"/>
</dbReference>
<dbReference type="Proteomes" id="UP000593766">
    <property type="component" value="Chromosome"/>
</dbReference>
<keyword evidence="7 10" id="KW-0479">Metal-binding</keyword>
<dbReference type="InterPro" id="IPR012337">
    <property type="entry name" value="RNaseH-like_sf"/>
</dbReference>
<feature type="domain" description="RNase H type-2" evidence="12">
    <location>
        <begin position="3"/>
        <end position="218"/>
    </location>
</feature>
<dbReference type="InterPro" id="IPR023160">
    <property type="entry name" value="RNase_HII_hlx-loop-hlx_cap_dom"/>
</dbReference>
<comment type="catalytic activity">
    <reaction evidence="1 10 11">
        <text>Endonucleolytic cleavage to 5'-phosphomonoester.</text>
        <dbReference type="EC" id="3.1.26.4"/>
    </reaction>
</comment>
<dbReference type="NCBIfam" id="TIGR00729">
    <property type="entry name" value="ribonuclease HII"/>
    <property type="match status" value="1"/>
</dbReference>
<protein>
    <recommendedName>
        <fullName evidence="11">Ribonuclease</fullName>
        <ecNumber evidence="11">3.1.26.4</ecNumber>
    </recommendedName>
</protein>
<evidence type="ECO:0000256" key="10">
    <source>
        <dbReference type="PROSITE-ProRule" id="PRU01319"/>
    </source>
</evidence>
<organism evidence="13 14">
    <name type="scientific">Thermosphaera chiliense</name>
    <dbReference type="NCBI Taxonomy" id="3402707"/>
    <lineage>
        <taxon>Archaea</taxon>
        <taxon>Thermoproteota</taxon>
        <taxon>Thermoprotei</taxon>
        <taxon>Desulfurococcales</taxon>
        <taxon>Desulfurococcaceae</taxon>
        <taxon>Thermosphaera</taxon>
    </lineage>
</organism>
<dbReference type="SUPFAM" id="SSF53098">
    <property type="entry name" value="Ribonuclease H-like"/>
    <property type="match status" value="1"/>
</dbReference>
<dbReference type="EMBL" id="CP063144">
    <property type="protein sequence ID" value="QOR94282.1"/>
    <property type="molecule type" value="Genomic_DNA"/>
</dbReference>
<keyword evidence="14" id="KW-1185">Reference proteome</keyword>
<evidence type="ECO:0000256" key="5">
    <source>
        <dbReference type="ARBA" id="ARBA00022490"/>
    </source>
</evidence>
<dbReference type="GO" id="GO:0005737">
    <property type="term" value="C:cytoplasm"/>
    <property type="evidence" value="ECO:0007669"/>
    <property type="project" value="UniProtKB-SubCell"/>
</dbReference>
<gene>
    <name evidence="13" type="primary">rnhB</name>
    <name evidence="13" type="ORF">IMZ38_06615</name>
</gene>
<feature type="binding site" evidence="10">
    <location>
        <position position="10"/>
    </location>
    <ligand>
        <name>a divalent metal cation</name>
        <dbReference type="ChEBI" id="CHEBI:60240"/>
    </ligand>
</feature>
<comment type="similarity">
    <text evidence="11">Belongs to the RNase HII family.</text>
</comment>
<dbReference type="GO" id="GO:0032299">
    <property type="term" value="C:ribonuclease H2 complex"/>
    <property type="evidence" value="ECO:0007669"/>
    <property type="project" value="TreeGrafter"/>
</dbReference>
<evidence type="ECO:0000256" key="8">
    <source>
        <dbReference type="ARBA" id="ARBA00022759"/>
    </source>
</evidence>
<comment type="cofactor">
    <cofactor evidence="10">
        <name>Mn(2+)</name>
        <dbReference type="ChEBI" id="CHEBI:29035"/>
    </cofactor>
    <cofactor evidence="10">
        <name>Mg(2+)</name>
        <dbReference type="ChEBI" id="CHEBI:18420"/>
    </cofactor>
    <text evidence="10">Manganese or magnesium. Binds 1 divalent metal ion per monomer in the absence of substrate. May bind a second metal ion after substrate binding.</text>
</comment>
<dbReference type="EC" id="3.1.26.4" evidence="11"/>
<proteinExistence type="inferred from homology"/>
<evidence type="ECO:0000259" key="12">
    <source>
        <dbReference type="PROSITE" id="PS51975"/>
    </source>
</evidence>
<evidence type="ECO:0000256" key="11">
    <source>
        <dbReference type="RuleBase" id="RU003515"/>
    </source>
</evidence>
<evidence type="ECO:0000256" key="6">
    <source>
        <dbReference type="ARBA" id="ARBA00022722"/>
    </source>
</evidence>
<dbReference type="Gene3D" id="1.10.10.460">
    <property type="entry name" value="Ribonuclease hii. Domain 2"/>
    <property type="match status" value="1"/>
</dbReference>
<evidence type="ECO:0000256" key="7">
    <source>
        <dbReference type="ARBA" id="ARBA00022723"/>
    </source>
</evidence>
<name>A0A7M1UT39_9CREN</name>
<evidence type="ECO:0000256" key="9">
    <source>
        <dbReference type="ARBA" id="ARBA00022801"/>
    </source>
</evidence>
<dbReference type="GO" id="GO:0006298">
    <property type="term" value="P:mismatch repair"/>
    <property type="evidence" value="ECO:0007669"/>
    <property type="project" value="TreeGrafter"/>
</dbReference>
<dbReference type="PANTHER" id="PTHR10954">
    <property type="entry name" value="RIBONUCLEASE H2 SUBUNIT A"/>
    <property type="match status" value="1"/>
</dbReference>
<reference evidence="13 14" key="1">
    <citation type="submission" date="2020-10" db="EMBL/GenBank/DDBJ databases">
        <title>Complete genome sequence of Thermosphaera aggregans strain 3507.</title>
        <authorList>
            <person name="Zayulina K.S."/>
            <person name="Elcheninov A.G."/>
            <person name="Toshchakov S.V."/>
            <person name="Kublanov I.V."/>
            <person name="Kochetkova T.V."/>
        </authorList>
    </citation>
    <scope>NUCLEOTIDE SEQUENCE [LARGE SCALE GENOMIC DNA]</scope>
    <source>
        <strain evidence="13 14">3507</strain>
    </source>
</reference>
<dbReference type="Pfam" id="PF01351">
    <property type="entry name" value="RNase_HII"/>
    <property type="match status" value="1"/>
</dbReference>
<dbReference type="PROSITE" id="PS51975">
    <property type="entry name" value="RNASE_H_2"/>
    <property type="match status" value="1"/>
</dbReference>
<evidence type="ECO:0000313" key="13">
    <source>
        <dbReference type="EMBL" id="QOR94282.1"/>
    </source>
</evidence>
<feature type="binding site" evidence="10">
    <location>
        <position position="9"/>
    </location>
    <ligand>
        <name>a divalent metal cation</name>
        <dbReference type="ChEBI" id="CHEBI:60240"/>
    </ligand>
</feature>
<dbReference type="AlphaFoldDB" id="A0A7M1UT39"/>
<dbReference type="InterPro" id="IPR004649">
    <property type="entry name" value="RNase_H2_suA"/>
</dbReference>
<keyword evidence="9 10" id="KW-0378">Hydrolase</keyword>
<keyword evidence="8 10" id="KW-0255">Endonuclease</keyword>
<dbReference type="InterPro" id="IPR036397">
    <property type="entry name" value="RNaseH_sf"/>
</dbReference>
<evidence type="ECO:0000313" key="14">
    <source>
        <dbReference type="Proteomes" id="UP000593766"/>
    </source>
</evidence>
<comment type="function">
    <text evidence="3 11">Endonuclease that specifically degrades the RNA of RNA-DNA hybrids.</text>
</comment>
<dbReference type="GeneID" id="59455075"/>
<dbReference type="GO" id="GO:0004523">
    <property type="term" value="F:RNA-DNA hybrid ribonuclease activity"/>
    <property type="evidence" value="ECO:0007669"/>
    <property type="project" value="UniProtKB-UniRule"/>
</dbReference>